<protein>
    <submittedName>
        <fullName evidence="1">Uncharacterized protein</fullName>
    </submittedName>
</protein>
<evidence type="ECO:0000313" key="1">
    <source>
        <dbReference type="EMBL" id="KAJ1672938.1"/>
    </source>
</evidence>
<dbReference type="EMBL" id="JAMZIH010007605">
    <property type="protein sequence ID" value="KAJ1672938.1"/>
    <property type="molecule type" value="Genomic_DNA"/>
</dbReference>
<feature type="non-terminal residue" evidence="1">
    <location>
        <position position="368"/>
    </location>
</feature>
<comment type="caution">
    <text evidence="1">The sequence shown here is derived from an EMBL/GenBank/DDBJ whole genome shotgun (WGS) entry which is preliminary data.</text>
</comment>
<name>A0ACC1HCW3_9FUNG</name>
<reference evidence="1" key="1">
    <citation type="submission" date="2022-06" db="EMBL/GenBank/DDBJ databases">
        <title>Phylogenomic reconstructions and comparative analyses of Kickxellomycotina fungi.</title>
        <authorList>
            <person name="Reynolds N.K."/>
            <person name="Stajich J.E."/>
            <person name="Barry K."/>
            <person name="Grigoriev I.V."/>
            <person name="Crous P."/>
            <person name="Smith M.E."/>
        </authorList>
    </citation>
    <scope>NUCLEOTIDE SEQUENCE</scope>
    <source>
        <strain evidence="1">RSA 2271</strain>
    </source>
</reference>
<organism evidence="1 2">
    <name type="scientific">Spiromyces aspiralis</name>
    <dbReference type="NCBI Taxonomy" id="68401"/>
    <lineage>
        <taxon>Eukaryota</taxon>
        <taxon>Fungi</taxon>
        <taxon>Fungi incertae sedis</taxon>
        <taxon>Zoopagomycota</taxon>
        <taxon>Kickxellomycotina</taxon>
        <taxon>Kickxellomycetes</taxon>
        <taxon>Kickxellales</taxon>
        <taxon>Kickxellaceae</taxon>
        <taxon>Spiromyces</taxon>
    </lineage>
</organism>
<gene>
    <name evidence="1" type="ORF">EV182_006193</name>
</gene>
<proteinExistence type="predicted"/>
<accession>A0ACC1HCW3</accession>
<sequence length="368" mass="39589">MLYDLASRDSADATGFVVPLKETRATMLASLTHTESAIRLVAARHLTSMFSKDAQSDEGKLQVSKKEAADLLTEALTDEDEEVLKEALSCSWAKFADPESLLLALERALAVTKPRSEQTYKSLFAILLSEPIVGDKARRDKVVSLVFPYLLPTKTPAPLTKPLLAALKDSTLDSSQGLLMGFGDIDTPPEHTAYISDAVAKLAQNAKNLGMTDLFVSTMDFAVPSAIFLAVLADTYKLILSDDTESPKFYSSLLLLVTELKDTLVKTAPAVTGLDDSKVLALAKPAASTVGVHRSSADSLRIPAELASLIASEGPTPLVQRSTAAFALLALISKLELPKTLSKDGWFPRAADNKEYRDAVAAVYTKLM</sequence>
<keyword evidence="2" id="KW-1185">Reference proteome</keyword>
<dbReference type="Proteomes" id="UP001145114">
    <property type="component" value="Unassembled WGS sequence"/>
</dbReference>
<evidence type="ECO:0000313" key="2">
    <source>
        <dbReference type="Proteomes" id="UP001145114"/>
    </source>
</evidence>